<dbReference type="Proteomes" id="UP000499080">
    <property type="component" value="Unassembled WGS sequence"/>
</dbReference>
<name>A0A4Y2J7R5_ARAVE</name>
<proteinExistence type="predicted"/>
<reference evidence="1 2" key="1">
    <citation type="journal article" date="2019" name="Sci. Rep.">
        <title>Orb-weaving spider Araneus ventricosus genome elucidates the spidroin gene catalogue.</title>
        <authorList>
            <person name="Kono N."/>
            <person name="Nakamura H."/>
            <person name="Ohtoshi R."/>
            <person name="Moran D.A.P."/>
            <person name="Shinohara A."/>
            <person name="Yoshida Y."/>
            <person name="Fujiwara M."/>
            <person name="Mori M."/>
            <person name="Tomita M."/>
            <person name="Arakawa K."/>
        </authorList>
    </citation>
    <scope>NUCLEOTIDE SEQUENCE [LARGE SCALE GENOMIC DNA]</scope>
</reference>
<dbReference type="AlphaFoldDB" id="A0A4Y2J7R5"/>
<keyword evidence="2" id="KW-1185">Reference proteome</keyword>
<organism evidence="1 2">
    <name type="scientific">Araneus ventricosus</name>
    <name type="common">Orbweaver spider</name>
    <name type="synonym">Epeira ventricosa</name>
    <dbReference type="NCBI Taxonomy" id="182803"/>
    <lineage>
        <taxon>Eukaryota</taxon>
        <taxon>Metazoa</taxon>
        <taxon>Ecdysozoa</taxon>
        <taxon>Arthropoda</taxon>
        <taxon>Chelicerata</taxon>
        <taxon>Arachnida</taxon>
        <taxon>Araneae</taxon>
        <taxon>Araneomorphae</taxon>
        <taxon>Entelegynae</taxon>
        <taxon>Araneoidea</taxon>
        <taxon>Araneidae</taxon>
        <taxon>Araneus</taxon>
    </lineage>
</organism>
<evidence type="ECO:0000313" key="1">
    <source>
        <dbReference type="EMBL" id="GBM86070.1"/>
    </source>
</evidence>
<evidence type="ECO:0000313" key="2">
    <source>
        <dbReference type="Proteomes" id="UP000499080"/>
    </source>
</evidence>
<comment type="caution">
    <text evidence="1">The sequence shown here is derived from an EMBL/GenBank/DDBJ whole genome shotgun (WGS) entry which is preliminary data.</text>
</comment>
<gene>
    <name evidence="1" type="ORF">AVEN_3896_1</name>
</gene>
<dbReference type="EMBL" id="BGPR01003283">
    <property type="protein sequence ID" value="GBM86070.1"/>
    <property type="molecule type" value="Genomic_DNA"/>
</dbReference>
<sequence>MRVSLLMRCAEEWSQIRLSNQSYYGALLEYRMPICGRASVGIFAPHQREDVWPPTYGNRPNTRRIFSGIGFEAGTLPLDQRGPRIRWKERVF</sequence>
<accession>A0A4Y2J7R5</accession>
<protein>
    <submittedName>
        <fullName evidence="1">Uncharacterized protein</fullName>
    </submittedName>
</protein>